<keyword evidence="2 5" id="KW-0812">Transmembrane</keyword>
<feature type="transmembrane region" description="Helical" evidence="5">
    <location>
        <begin position="243"/>
        <end position="266"/>
    </location>
</feature>
<evidence type="ECO:0000256" key="1">
    <source>
        <dbReference type="ARBA" id="ARBA00004141"/>
    </source>
</evidence>
<accession>A0A840I686</accession>
<dbReference type="InterPro" id="IPR004837">
    <property type="entry name" value="NaCa_Exmemb"/>
</dbReference>
<keyword evidence="8" id="KW-1185">Reference proteome</keyword>
<dbReference type="Proteomes" id="UP000563524">
    <property type="component" value="Unassembled WGS sequence"/>
</dbReference>
<dbReference type="GO" id="GO:0005886">
    <property type="term" value="C:plasma membrane"/>
    <property type="evidence" value="ECO:0007669"/>
    <property type="project" value="TreeGrafter"/>
</dbReference>
<evidence type="ECO:0000256" key="3">
    <source>
        <dbReference type="ARBA" id="ARBA00022989"/>
    </source>
</evidence>
<dbReference type="Pfam" id="PF01699">
    <property type="entry name" value="Na_Ca_ex"/>
    <property type="match status" value="2"/>
</dbReference>
<protein>
    <submittedName>
        <fullName evidence="7">Cation:H+ antiporter</fullName>
    </submittedName>
</protein>
<keyword evidence="3 5" id="KW-1133">Transmembrane helix</keyword>
<evidence type="ECO:0000313" key="8">
    <source>
        <dbReference type="Proteomes" id="UP000563524"/>
    </source>
</evidence>
<evidence type="ECO:0000256" key="2">
    <source>
        <dbReference type="ARBA" id="ARBA00022692"/>
    </source>
</evidence>
<evidence type="ECO:0000256" key="4">
    <source>
        <dbReference type="ARBA" id="ARBA00023136"/>
    </source>
</evidence>
<feature type="transmembrane region" description="Helical" evidence="5">
    <location>
        <begin position="101"/>
        <end position="121"/>
    </location>
</feature>
<evidence type="ECO:0000256" key="5">
    <source>
        <dbReference type="SAM" id="Phobius"/>
    </source>
</evidence>
<evidence type="ECO:0000259" key="6">
    <source>
        <dbReference type="Pfam" id="PF01699"/>
    </source>
</evidence>
<dbReference type="RefSeq" id="WP_221401017.1">
    <property type="nucleotide sequence ID" value="NZ_JACHOB010000005.1"/>
</dbReference>
<feature type="transmembrane region" description="Helical" evidence="5">
    <location>
        <begin position="208"/>
        <end position="231"/>
    </location>
</feature>
<dbReference type="PANTHER" id="PTHR10846">
    <property type="entry name" value="SODIUM/POTASSIUM/CALCIUM EXCHANGER"/>
    <property type="match status" value="1"/>
</dbReference>
<feature type="transmembrane region" description="Helical" evidence="5">
    <location>
        <begin position="127"/>
        <end position="145"/>
    </location>
</feature>
<feature type="transmembrane region" description="Helical" evidence="5">
    <location>
        <begin position="272"/>
        <end position="290"/>
    </location>
</feature>
<feature type="domain" description="Sodium/calcium exchanger membrane region" evidence="6">
    <location>
        <begin position="5"/>
        <end position="145"/>
    </location>
</feature>
<comment type="subcellular location">
    <subcellularLocation>
        <location evidence="1">Membrane</location>
        <topology evidence="1">Multi-pass membrane protein</topology>
    </subcellularLocation>
</comment>
<comment type="caution">
    <text evidence="7">The sequence shown here is derived from an EMBL/GenBank/DDBJ whole genome shotgun (WGS) entry which is preliminary data.</text>
</comment>
<feature type="transmembrane region" description="Helical" evidence="5">
    <location>
        <begin position="297"/>
        <end position="317"/>
    </location>
</feature>
<feature type="transmembrane region" description="Helical" evidence="5">
    <location>
        <begin position="175"/>
        <end position="192"/>
    </location>
</feature>
<proteinExistence type="predicted"/>
<dbReference type="InterPro" id="IPR044880">
    <property type="entry name" value="NCX_ion-bd_dom_sf"/>
</dbReference>
<dbReference type="InterPro" id="IPR004481">
    <property type="entry name" value="K/Na/Ca-exchanger"/>
</dbReference>
<reference evidence="7 8" key="1">
    <citation type="submission" date="2020-08" db="EMBL/GenBank/DDBJ databases">
        <title>Genomic Encyclopedia of Type Strains, Phase IV (KMG-IV): sequencing the most valuable type-strain genomes for metagenomic binning, comparative biology and taxonomic classification.</title>
        <authorList>
            <person name="Goeker M."/>
        </authorList>
    </citation>
    <scope>NUCLEOTIDE SEQUENCE [LARGE SCALE GENOMIC DNA]</scope>
    <source>
        <strain evidence="7 8">DSM 102850</strain>
    </source>
</reference>
<dbReference type="GO" id="GO:0005262">
    <property type="term" value="F:calcium channel activity"/>
    <property type="evidence" value="ECO:0007669"/>
    <property type="project" value="TreeGrafter"/>
</dbReference>
<dbReference type="PANTHER" id="PTHR10846:SF8">
    <property type="entry name" value="INNER MEMBRANE PROTEIN YRBG"/>
    <property type="match status" value="1"/>
</dbReference>
<feature type="domain" description="Sodium/calcium exchanger membrane region" evidence="6">
    <location>
        <begin position="174"/>
        <end position="312"/>
    </location>
</feature>
<dbReference type="EMBL" id="JACHOB010000005">
    <property type="protein sequence ID" value="MBB4659825.1"/>
    <property type="molecule type" value="Genomic_DNA"/>
</dbReference>
<sequence>MLTETLLLLAGLALLLVAGDFLVRGAVGLAKLLNVPPLLIGLTVVAFGTSAPELVVTIQAVLSGDNGIAMGNIVGSNIANILLVLGLPAVISAISLKTPRLGRHAVVMLIATAAFCAFVYARGAIDTLAGAVLLSLIAAYLVLIWREAKAGENAELVAEVEEFGQAATARWKPPLYLVVGLVGLPIGAQLLVENGAAIAEALGVREEVIGLTVVAFGTSLPELATVIAAAMKREADVAVGNIVGSNIFNLLFVGGVAGLVGTSAFSSEALRFDLPVMVGAALILSFLIFRRSRIGRLLGIFFTLAYVAYIAALGMGVA</sequence>
<dbReference type="NCBIfam" id="TIGR00367">
    <property type="entry name" value="calcium/sodium antiporter"/>
    <property type="match status" value="1"/>
</dbReference>
<organism evidence="7 8">
    <name type="scientific">Parvularcula dongshanensis</name>
    <dbReference type="NCBI Taxonomy" id="1173995"/>
    <lineage>
        <taxon>Bacteria</taxon>
        <taxon>Pseudomonadati</taxon>
        <taxon>Pseudomonadota</taxon>
        <taxon>Alphaproteobacteria</taxon>
        <taxon>Parvularculales</taxon>
        <taxon>Parvularculaceae</taxon>
        <taxon>Parvularcula</taxon>
    </lineage>
</organism>
<dbReference type="GO" id="GO:0008273">
    <property type="term" value="F:calcium, potassium:sodium antiporter activity"/>
    <property type="evidence" value="ECO:0007669"/>
    <property type="project" value="TreeGrafter"/>
</dbReference>
<gene>
    <name evidence="7" type="ORF">GGQ59_002366</name>
</gene>
<name>A0A840I686_9PROT</name>
<dbReference type="AlphaFoldDB" id="A0A840I686"/>
<evidence type="ECO:0000313" key="7">
    <source>
        <dbReference type="EMBL" id="MBB4659825.1"/>
    </source>
</evidence>
<dbReference type="GO" id="GO:0006874">
    <property type="term" value="P:intracellular calcium ion homeostasis"/>
    <property type="evidence" value="ECO:0007669"/>
    <property type="project" value="TreeGrafter"/>
</dbReference>
<dbReference type="Gene3D" id="1.20.1420.30">
    <property type="entry name" value="NCX, central ion-binding region"/>
    <property type="match status" value="1"/>
</dbReference>
<keyword evidence="4 5" id="KW-0472">Membrane</keyword>
<feature type="transmembrane region" description="Helical" evidence="5">
    <location>
        <begin position="73"/>
        <end position="94"/>
    </location>
</feature>